<sequence>SCNFQCLVGYSLIGSARLTCQPDGSWDFEAPSCEIVTCPPLPVTSRGSFFSPSSCTTSATYGDVCAFSCDEGYAVEGRSILTCLATGEWDEDEALMTCRGE</sequence>
<evidence type="ECO:0000256" key="5">
    <source>
        <dbReference type="PROSITE-ProRule" id="PRU00302"/>
    </source>
</evidence>
<dbReference type="eggNOG" id="KOG4297">
    <property type="taxonomic scope" value="Eukaryota"/>
</dbReference>
<name>C3YWM3_BRAFL</name>
<keyword evidence="2" id="KW-0677">Repeat</keyword>
<dbReference type="AlphaFoldDB" id="C3YWM3"/>
<dbReference type="Pfam" id="PF00084">
    <property type="entry name" value="Sushi"/>
    <property type="match status" value="2"/>
</dbReference>
<evidence type="ECO:0000256" key="1">
    <source>
        <dbReference type="ARBA" id="ARBA00022659"/>
    </source>
</evidence>
<evidence type="ECO:0000313" key="7">
    <source>
        <dbReference type="EMBL" id="EEN55267.1"/>
    </source>
</evidence>
<dbReference type="PROSITE" id="PS50923">
    <property type="entry name" value="SUSHI"/>
    <property type="match status" value="2"/>
</dbReference>
<keyword evidence="1 5" id="KW-0768">Sushi</keyword>
<dbReference type="InterPro" id="IPR050350">
    <property type="entry name" value="Compl-Cell_Adhes-Reg"/>
</dbReference>
<dbReference type="CDD" id="cd00033">
    <property type="entry name" value="CCP"/>
    <property type="match status" value="2"/>
</dbReference>
<evidence type="ECO:0000256" key="3">
    <source>
        <dbReference type="ARBA" id="ARBA00023157"/>
    </source>
</evidence>
<dbReference type="EMBL" id="GG666561">
    <property type="protein sequence ID" value="EEN55267.1"/>
    <property type="molecule type" value="Genomic_DNA"/>
</dbReference>
<organism>
    <name type="scientific">Branchiostoma floridae</name>
    <name type="common">Florida lancelet</name>
    <name type="synonym">Amphioxus</name>
    <dbReference type="NCBI Taxonomy" id="7739"/>
    <lineage>
        <taxon>Eukaryota</taxon>
        <taxon>Metazoa</taxon>
        <taxon>Chordata</taxon>
        <taxon>Cephalochordata</taxon>
        <taxon>Leptocardii</taxon>
        <taxon>Amphioxiformes</taxon>
        <taxon>Branchiostomatidae</taxon>
        <taxon>Branchiostoma</taxon>
    </lineage>
</organism>
<gene>
    <name evidence="7" type="ORF">BRAFLDRAFT_199938</name>
</gene>
<reference evidence="7" key="1">
    <citation type="journal article" date="2008" name="Nature">
        <title>The amphioxus genome and the evolution of the chordate karyotype.</title>
        <authorList>
            <consortium name="US DOE Joint Genome Institute (JGI-PGF)"/>
            <person name="Putnam N.H."/>
            <person name="Butts T."/>
            <person name="Ferrier D.E.K."/>
            <person name="Furlong R.F."/>
            <person name="Hellsten U."/>
            <person name="Kawashima T."/>
            <person name="Robinson-Rechavi M."/>
            <person name="Shoguchi E."/>
            <person name="Terry A."/>
            <person name="Yu J.-K."/>
            <person name="Benito-Gutierrez E.L."/>
            <person name="Dubchak I."/>
            <person name="Garcia-Fernandez J."/>
            <person name="Gibson-Brown J.J."/>
            <person name="Grigoriev I.V."/>
            <person name="Horton A.C."/>
            <person name="de Jong P.J."/>
            <person name="Jurka J."/>
            <person name="Kapitonov V.V."/>
            <person name="Kohara Y."/>
            <person name="Kuroki Y."/>
            <person name="Lindquist E."/>
            <person name="Lucas S."/>
            <person name="Osoegawa K."/>
            <person name="Pennacchio L.A."/>
            <person name="Salamov A.A."/>
            <person name="Satou Y."/>
            <person name="Sauka-Spengler T."/>
            <person name="Schmutz J."/>
            <person name="Shin-I T."/>
            <person name="Toyoda A."/>
            <person name="Bronner-Fraser M."/>
            <person name="Fujiyama A."/>
            <person name="Holland L.Z."/>
            <person name="Holland P.W.H."/>
            <person name="Satoh N."/>
            <person name="Rokhsar D.S."/>
        </authorList>
    </citation>
    <scope>NUCLEOTIDE SEQUENCE [LARGE SCALE GENOMIC DNA]</scope>
    <source>
        <strain evidence="7">S238N-H82</strain>
        <tissue evidence="7">Testes</tissue>
    </source>
</reference>
<dbReference type="SUPFAM" id="SSF57535">
    <property type="entry name" value="Complement control module/SCR domain"/>
    <property type="match status" value="2"/>
</dbReference>
<feature type="domain" description="Sushi" evidence="6">
    <location>
        <begin position="1"/>
        <end position="35"/>
    </location>
</feature>
<accession>C3YWM3</accession>
<proteinExistence type="predicted"/>
<keyword evidence="3 5" id="KW-1015">Disulfide bond</keyword>
<evidence type="ECO:0000259" key="6">
    <source>
        <dbReference type="PROSITE" id="PS50923"/>
    </source>
</evidence>
<dbReference type="PANTHER" id="PTHR19325">
    <property type="entry name" value="COMPLEMENT COMPONENT-RELATED SUSHI DOMAIN-CONTAINING"/>
    <property type="match status" value="1"/>
</dbReference>
<dbReference type="InterPro" id="IPR035976">
    <property type="entry name" value="Sushi/SCR/CCP_sf"/>
</dbReference>
<dbReference type="InterPro" id="IPR000436">
    <property type="entry name" value="Sushi_SCR_CCP_dom"/>
</dbReference>
<evidence type="ECO:0000256" key="2">
    <source>
        <dbReference type="ARBA" id="ARBA00022737"/>
    </source>
</evidence>
<dbReference type="PANTHER" id="PTHR19325:SF560">
    <property type="entry name" value="SUSHI, VON WILLEBRAND FACTOR TYPE A, EGF AND PENTRAXIN DOMAIN-CONTAINING PROTEIN 1"/>
    <property type="match status" value="1"/>
</dbReference>
<feature type="domain" description="Sushi" evidence="6">
    <location>
        <begin position="36"/>
        <end position="100"/>
    </location>
</feature>
<keyword evidence="4" id="KW-0325">Glycoprotein</keyword>
<dbReference type="InParanoid" id="C3YWM3"/>
<dbReference type="SMART" id="SM00032">
    <property type="entry name" value="CCP"/>
    <property type="match status" value="1"/>
</dbReference>
<feature type="disulfide bond" evidence="5">
    <location>
        <begin position="6"/>
        <end position="33"/>
    </location>
</feature>
<dbReference type="Gene3D" id="2.10.70.10">
    <property type="entry name" value="Complement Module, domain 1"/>
    <property type="match status" value="2"/>
</dbReference>
<protein>
    <recommendedName>
        <fullName evidence="6">Sushi domain-containing protein</fullName>
    </recommendedName>
</protein>
<feature type="non-terminal residue" evidence="7">
    <location>
        <position position="1"/>
    </location>
</feature>
<evidence type="ECO:0000256" key="4">
    <source>
        <dbReference type="ARBA" id="ARBA00023180"/>
    </source>
</evidence>
<comment type="caution">
    <text evidence="5">Lacks conserved residue(s) required for the propagation of feature annotation.</text>
</comment>